<keyword evidence="4 11" id="KW-0158">Chromosome</keyword>
<reference evidence="14 15" key="1">
    <citation type="journal article" date="2023" name="Elife">
        <title>Identification of key yeast species and microbe-microbe interactions impacting larval growth of Drosophila in the wild.</title>
        <authorList>
            <person name="Mure A."/>
            <person name="Sugiura Y."/>
            <person name="Maeda R."/>
            <person name="Honda K."/>
            <person name="Sakurai N."/>
            <person name="Takahashi Y."/>
            <person name="Watada M."/>
            <person name="Katoh T."/>
            <person name="Gotoh A."/>
            <person name="Gotoh Y."/>
            <person name="Taniguchi I."/>
            <person name="Nakamura K."/>
            <person name="Hayashi T."/>
            <person name="Katayama T."/>
            <person name="Uemura T."/>
            <person name="Hattori Y."/>
        </authorList>
    </citation>
    <scope>NUCLEOTIDE SEQUENCE [LARGE SCALE GENOMIC DNA]</scope>
    <source>
        <strain evidence="14 15">PK-24</strain>
    </source>
</reference>
<evidence type="ECO:0000256" key="3">
    <source>
        <dbReference type="ARBA" id="ARBA00011562"/>
    </source>
</evidence>
<evidence type="ECO:0000256" key="7">
    <source>
        <dbReference type="ARBA" id="ARBA00022838"/>
    </source>
</evidence>
<evidence type="ECO:0000256" key="5">
    <source>
        <dbReference type="ARBA" id="ARBA00022618"/>
    </source>
</evidence>
<evidence type="ECO:0000256" key="12">
    <source>
        <dbReference type="SAM" id="Coils"/>
    </source>
</evidence>
<comment type="subcellular location">
    <subcellularLocation>
        <location evidence="11">Nucleus</location>
    </subcellularLocation>
    <subcellularLocation>
        <location evidence="11">Chromosome</location>
        <location evidence="11">Centromere</location>
        <location evidence="11">Kinetochore</location>
    </subcellularLocation>
</comment>
<keyword evidence="11" id="KW-0539">Nucleus</keyword>
<proteinExistence type="inferred from homology"/>
<keyword evidence="15" id="KW-1185">Reference proteome</keyword>
<evidence type="ECO:0000256" key="1">
    <source>
        <dbReference type="ARBA" id="ARBA00002772"/>
    </source>
</evidence>
<accession>A0AAV5QXZ8</accession>
<sequence>MNTQHGMDAFNSTAEAQVRNNIQSLKSLKPEMDNLKNSINEYIANVQNTILKNRASYQVKLSQLKSTEMQLKAEIESNKLLREQLYEELSNEMRNKDQSSIKVEEMKIQEENLEKEKLQLTKDLENIEIEIVNKTREINEQKDSLKNQTNLVNDKLYQFEQLLGLRIEPYSKTENEIENEDNTNQNDTDEIGVEKIKFIFKNVDPSDFAREVWFVFDPESVSIVSTYPEIPTETCDEIIKNFIHTKEIGLLWKQMRYSLQKKLLS</sequence>
<keyword evidence="5 11" id="KW-0132">Cell division</keyword>
<evidence type="ECO:0000259" key="13">
    <source>
        <dbReference type="Pfam" id="PF08234"/>
    </source>
</evidence>
<comment type="caution">
    <text evidence="14">The sequence shown here is derived from an EMBL/GenBank/DDBJ whole genome shotgun (WGS) entry which is preliminary data.</text>
</comment>
<keyword evidence="7 11" id="KW-0995">Kinetochore</keyword>
<name>A0AAV5QXZ8_PICKL</name>
<keyword evidence="8 12" id="KW-0175">Coiled coil</keyword>
<evidence type="ECO:0000256" key="6">
    <source>
        <dbReference type="ARBA" id="ARBA00022776"/>
    </source>
</evidence>
<dbReference type="CDD" id="cd23784">
    <property type="entry name" value="RWD_Spc25"/>
    <property type="match status" value="1"/>
</dbReference>
<evidence type="ECO:0000313" key="14">
    <source>
        <dbReference type="EMBL" id="GMM44064.1"/>
    </source>
</evidence>
<evidence type="ECO:0000256" key="10">
    <source>
        <dbReference type="ARBA" id="ARBA00023328"/>
    </source>
</evidence>
<evidence type="ECO:0000256" key="8">
    <source>
        <dbReference type="ARBA" id="ARBA00023054"/>
    </source>
</evidence>
<evidence type="ECO:0000256" key="9">
    <source>
        <dbReference type="ARBA" id="ARBA00023306"/>
    </source>
</evidence>
<dbReference type="Pfam" id="PF08234">
    <property type="entry name" value="Spindle_Spc25"/>
    <property type="match status" value="1"/>
</dbReference>
<comment type="similarity">
    <text evidence="2 11">Belongs to the SPC25 family.</text>
</comment>
<dbReference type="GO" id="GO:0005634">
    <property type="term" value="C:nucleus"/>
    <property type="evidence" value="ECO:0007669"/>
    <property type="project" value="UniProtKB-SubCell"/>
</dbReference>
<comment type="function">
    <text evidence="1 11">Acts as a component of the essential kinetochore-associated NDC80 complex, which is required for chromosome segregation and spindle checkpoint activity.</text>
</comment>
<evidence type="ECO:0000256" key="11">
    <source>
        <dbReference type="RuleBase" id="RU367150"/>
    </source>
</evidence>
<protein>
    <recommendedName>
        <fullName evidence="11">Kinetochore protein SPC25</fullName>
    </recommendedName>
</protein>
<evidence type="ECO:0000256" key="4">
    <source>
        <dbReference type="ARBA" id="ARBA00022454"/>
    </source>
</evidence>
<keyword evidence="9 11" id="KW-0131">Cell cycle</keyword>
<dbReference type="GO" id="GO:0007059">
    <property type="term" value="P:chromosome segregation"/>
    <property type="evidence" value="ECO:0007669"/>
    <property type="project" value="InterPro"/>
</dbReference>
<dbReference type="GO" id="GO:0051301">
    <property type="term" value="P:cell division"/>
    <property type="evidence" value="ECO:0007669"/>
    <property type="project" value="UniProtKB-UniRule"/>
</dbReference>
<gene>
    <name evidence="14" type="ORF">DAPK24_006390</name>
</gene>
<keyword evidence="6 11" id="KW-0498">Mitosis</keyword>
<dbReference type="GO" id="GO:0031262">
    <property type="term" value="C:Ndc80 complex"/>
    <property type="evidence" value="ECO:0007669"/>
    <property type="project" value="InterPro"/>
</dbReference>
<dbReference type="AlphaFoldDB" id="A0AAV5QXZ8"/>
<evidence type="ECO:0000313" key="15">
    <source>
        <dbReference type="Proteomes" id="UP001378960"/>
    </source>
</evidence>
<comment type="subunit">
    <text evidence="3">Component of the NDC80 complex, which consists of NDC80, NUF2, SPC24 and SPC25.</text>
</comment>
<dbReference type="InterPro" id="IPR013255">
    <property type="entry name" value="Spc25_C"/>
</dbReference>
<dbReference type="Proteomes" id="UP001378960">
    <property type="component" value="Unassembled WGS sequence"/>
</dbReference>
<feature type="coiled-coil region" evidence="12">
    <location>
        <begin position="32"/>
        <end position="144"/>
    </location>
</feature>
<organism evidence="14 15">
    <name type="scientific">Pichia kluyveri</name>
    <name type="common">Yeast</name>
    <dbReference type="NCBI Taxonomy" id="36015"/>
    <lineage>
        <taxon>Eukaryota</taxon>
        <taxon>Fungi</taxon>
        <taxon>Dikarya</taxon>
        <taxon>Ascomycota</taxon>
        <taxon>Saccharomycotina</taxon>
        <taxon>Pichiomycetes</taxon>
        <taxon>Pichiales</taxon>
        <taxon>Pichiaceae</taxon>
        <taxon>Pichia</taxon>
    </lineage>
</organism>
<evidence type="ECO:0000256" key="2">
    <source>
        <dbReference type="ARBA" id="ARBA00006379"/>
    </source>
</evidence>
<keyword evidence="10 11" id="KW-0137">Centromere</keyword>
<dbReference type="Gene3D" id="3.30.457.50">
    <property type="entry name" value="Chromosome segregation protein Spc25"/>
    <property type="match status" value="1"/>
</dbReference>
<feature type="domain" description="Chromosome segregation protein Spc25 C-terminal" evidence="13">
    <location>
        <begin position="193"/>
        <end position="259"/>
    </location>
</feature>
<dbReference type="EMBL" id="BTGB01000001">
    <property type="protein sequence ID" value="GMM44064.1"/>
    <property type="molecule type" value="Genomic_DNA"/>
</dbReference>